<organism evidence="7 8">
    <name type="scientific">Bacillus mesophilus</name>
    <dbReference type="NCBI Taxonomy" id="1808955"/>
    <lineage>
        <taxon>Bacteria</taxon>
        <taxon>Bacillati</taxon>
        <taxon>Bacillota</taxon>
        <taxon>Bacilli</taxon>
        <taxon>Bacillales</taxon>
        <taxon>Bacillaceae</taxon>
        <taxon>Bacillus</taxon>
    </lineage>
</organism>
<dbReference type="InterPro" id="IPR002549">
    <property type="entry name" value="AI-2E-like"/>
</dbReference>
<dbReference type="Pfam" id="PF01594">
    <property type="entry name" value="AI-2E_transport"/>
    <property type="match status" value="1"/>
</dbReference>
<feature type="transmembrane region" description="Helical" evidence="6">
    <location>
        <begin position="220"/>
        <end position="237"/>
    </location>
</feature>
<proteinExistence type="inferred from homology"/>
<dbReference type="PANTHER" id="PTHR21716:SF15">
    <property type="entry name" value="TRANSPORT PROTEIN YRRI-RELATED"/>
    <property type="match status" value="1"/>
</dbReference>
<dbReference type="GO" id="GO:0016020">
    <property type="term" value="C:membrane"/>
    <property type="evidence" value="ECO:0007669"/>
    <property type="project" value="UniProtKB-SubCell"/>
</dbReference>
<dbReference type="AlphaFoldDB" id="A0A6M0Q603"/>
<keyword evidence="8" id="KW-1185">Reference proteome</keyword>
<comment type="subcellular location">
    <subcellularLocation>
        <location evidence="1">Membrane</location>
        <topology evidence="1">Multi-pass membrane protein</topology>
    </subcellularLocation>
</comment>
<evidence type="ECO:0000256" key="4">
    <source>
        <dbReference type="ARBA" id="ARBA00022989"/>
    </source>
</evidence>
<name>A0A6M0Q603_9BACI</name>
<evidence type="ECO:0000256" key="3">
    <source>
        <dbReference type="ARBA" id="ARBA00022692"/>
    </source>
</evidence>
<feature type="transmembrane region" description="Helical" evidence="6">
    <location>
        <begin position="72"/>
        <end position="90"/>
    </location>
</feature>
<keyword evidence="3 6" id="KW-0812">Transmembrane</keyword>
<dbReference type="GO" id="GO:0055085">
    <property type="term" value="P:transmembrane transport"/>
    <property type="evidence" value="ECO:0007669"/>
    <property type="project" value="TreeGrafter"/>
</dbReference>
<comment type="caution">
    <text evidence="7">The sequence shown here is derived from an EMBL/GenBank/DDBJ whole genome shotgun (WGS) entry which is preliminary data.</text>
</comment>
<evidence type="ECO:0000313" key="8">
    <source>
        <dbReference type="Proteomes" id="UP000481043"/>
    </source>
</evidence>
<keyword evidence="5 6" id="KW-0472">Membrane</keyword>
<dbReference type="Proteomes" id="UP000481043">
    <property type="component" value="Unassembled WGS sequence"/>
</dbReference>
<sequence length="353" mass="39702">MKNINTNWLIRILTLLLFLLCIYVFLKLEPFWTPIYQVALAIFIPFLIASFITYLLHPLIEKIHAYNIPRPIAILIIYGLFFGGIALGLYKGLPQILIQIRELGNNVPELFEKYRAWSSSIHQQTEQLPDGVHARIEQTLTGVEESIASILTNVINVLRSVINYFLLILIIPFIVFYMLKDFDQIKKTVWYLTPRNYRKSGIRFLKDIDQSLGNYIRGQLLVCLVVGIISTLGFWLIDMKYPLLLGVIVGVTNVIPYFGPIIGAIPAMLIAVTISGKMVLFVAIVIFSIQFIEGNLLSPLIVGKSLHMHPVFIMFALLAGGEIGGVAGLILAVPLLAILKVILLHAKAHFTKH</sequence>
<gene>
    <name evidence="7" type="ORF">G4D63_08250</name>
</gene>
<evidence type="ECO:0000256" key="6">
    <source>
        <dbReference type="SAM" id="Phobius"/>
    </source>
</evidence>
<protein>
    <submittedName>
        <fullName evidence="7">AI-2E family transporter</fullName>
    </submittedName>
</protein>
<reference evidence="7 8" key="1">
    <citation type="submission" date="2020-02" db="EMBL/GenBank/DDBJ databases">
        <title>Bacillus aquiflavi sp. nov., isolated from yellow water of strong flavor Chinese baijiu in Yibin region of China.</title>
        <authorList>
            <person name="Xie J."/>
        </authorList>
    </citation>
    <scope>NUCLEOTIDE SEQUENCE [LARGE SCALE GENOMIC DNA]</scope>
    <source>
        <strain evidence="7 8">SA4</strain>
    </source>
</reference>
<evidence type="ECO:0000256" key="2">
    <source>
        <dbReference type="ARBA" id="ARBA00009773"/>
    </source>
</evidence>
<feature type="transmembrane region" description="Helical" evidence="6">
    <location>
        <begin position="7"/>
        <end position="26"/>
    </location>
</feature>
<feature type="transmembrane region" description="Helical" evidence="6">
    <location>
        <begin position="38"/>
        <end position="60"/>
    </location>
</feature>
<evidence type="ECO:0000313" key="7">
    <source>
        <dbReference type="EMBL" id="NEY71737.1"/>
    </source>
</evidence>
<dbReference type="RefSeq" id="WP_163179169.1">
    <property type="nucleotide sequence ID" value="NZ_JAAIWM010000002.1"/>
</dbReference>
<dbReference type="PANTHER" id="PTHR21716">
    <property type="entry name" value="TRANSMEMBRANE PROTEIN"/>
    <property type="match status" value="1"/>
</dbReference>
<feature type="transmembrane region" description="Helical" evidence="6">
    <location>
        <begin position="269"/>
        <end position="292"/>
    </location>
</feature>
<accession>A0A6M0Q603</accession>
<keyword evidence="4 6" id="KW-1133">Transmembrane helix</keyword>
<evidence type="ECO:0000256" key="1">
    <source>
        <dbReference type="ARBA" id="ARBA00004141"/>
    </source>
</evidence>
<feature type="transmembrane region" description="Helical" evidence="6">
    <location>
        <begin position="243"/>
        <end position="262"/>
    </location>
</feature>
<evidence type="ECO:0000256" key="5">
    <source>
        <dbReference type="ARBA" id="ARBA00023136"/>
    </source>
</evidence>
<feature type="transmembrane region" description="Helical" evidence="6">
    <location>
        <begin position="312"/>
        <end position="343"/>
    </location>
</feature>
<dbReference type="EMBL" id="JAAIWM010000002">
    <property type="protein sequence ID" value="NEY71737.1"/>
    <property type="molecule type" value="Genomic_DNA"/>
</dbReference>
<comment type="similarity">
    <text evidence="2">Belongs to the autoinducer-2 exporter (AI-2E) (TC 2.A.86) family.</text>
</comment>
<feature type="transmembrane region" description="Helical" evidence="6">
    <location>
        <begin position="161"/>
        <end position="179"/>
    </location>
</feature>